<accession>A0AAQ3TVS1</accession>
<evidence type="ECO:0000313" key="3">
    <source>
        <dbReference type="Proteomes" id="UP001341281"/>
    </source>
</evidence>
<protein>
    <submittedName>
        <fullName evidence="2">Uncharacterized protein</fullName>
    </submittedName>
</protein>
<dbReference type="AlphaFoldDB" id="A0AAQ3TVS1"/>
<proteinExistence type="predicted"/>
<gene>
    <name evidence="2" type="ORF">U9M48_026176</name>
</gene>
<organism evidence="2 3">
    <name type="scientific">Paspalum notatum var. saurae</name>
    <dbReference type="NCBI Taxonomy" id="547442"/>
    <lineage>
        <taxon>Eukaryota</taxon>
        <taxon>Viridiplantae</taxon>
        <taxon>Streptophyta</taxon>
        <taxon>Embryophyta</taxon>
        <taxon>Tracheophyta</taxon>
        <taxon>Spermatophyta</taxon>
        <taxon>Magnoliopsida</taxon>
        <taxon>Liliopsida</taxon>
        <taxon>Poales</taxon>
        <taxon>Poaceae</taxon>
        <taxon>PACMAD clade</taxon>
        <taxon>Panicoideae</taxon>
        <taxon>Andropogonodae</taxon>
        <taxon>Paspaleae</taxon>
        <taxon>Paspalinae</taxon>
        <taxon>Paspalum</taxon>
    </lineage>
</organism>
<evidence type="ECO:0000313" key="2">
    <source>
        <dbReference type="EMBL" id="WVZ78470.1"/>
    </source>
</evidence>
<feature type="region of interest" description="Disordered" evidence="1">
    <location>
        <begin position="56"/>
        <end position="77"/>
    </location>
</feature>
<evidence type="ECO:0000256" key="1">
    <source>
        <dbReference type="SAM" id="MobiDB-lite"/>
    </source>
</evidence>
<dbReference type="EMBL" id="CP144750">
    <property type="protein sequence ID" value="WVZ78470.1"/>
    <property type="molecule type" value="Genomic_DNA"/>
</dbReference>
<sequence length="77" mass="8764">MIHPRKYSDNGLFGSLKRSGFSVTTWALKTTPEFVWEEMEVLQVDSPLPRWVPHYPMGEHTTTRPPLHTAGVISRTG</sequence>
<keyword evidence="3" id="KW-1185">Reference proteome</keyword>
<reference evidence="2 3" key="1">
    <citation type="submission" date="2024-02" db="EMBL/GenBank/DDBJ databases">
        <title>High-quality chromosome-scale genome assembly of Pensacola bahiagrass (Paspalum notatum Flugge var. saurae).</title>
        <authorList>
            <person name="Vega J.M."/>
            <person name="Podio M."/>
            <person name="Orjuela J."/>
            <person name="Siena L.A."/>
            <person name="Pessino S.C."/>
            <person name="Combes M.C."/>
            <person name="Mariac C."/>
            <person name="Albertini E."/>
            <person name="Pupilli F."/>
            <person name="Ortiz J.P.A."/>
            <person name="Leblanc O."/>
        </authorList>
    </citation>
    <scope>NUCLEOTIDE SEQUENCE [LARGE SCALE GENOMIC DNA]</scope>
    <source>
        <strain evidence="2">R1</strain>
        <tissue evidence="2">Leaf</tissue>
    </source>
</reference>
<name>A0AAQ3TVS1_PASNO</name>
<dbReference type="Proteomes" id="UP001341281">
    <property type="component" value="Chromosome 06"/>
</dbReference>